<evidence type="ECO:0000313" key="8">
    <source>
        <dbReference type="EMBL" id="TFK32094.1"/>
    </source>
</evidence>
<dbReference type="SUPFAM" id="SSF48264">
    <property type="entry name" value="Cytochrome P450"/>
    <property type="match status" value="1"/>
</dbReference>
<comment type="cofactor">
    <cofactor evidence="1 6">
        <name>heme</name>
        <dbReference type="ChEBI" id="CHEBI:30413"/>
    </cofactor>
</comment>
<sequence length="550" mass="61669">MHSTLRRQLLDFVSVASIPTLFLFTLQRIYSLSAPSSRTTITLQWIATILCALLLFAPSLGLLRRKPVASALHSISEPPLVPSYLPWLGCAITYLMGPANFLRTCSQRYGMTFKFLIGGNYVVAISSPTAIANFLRDRTGVFDVVDYQLIPLLSNLTDPSRNQYIYEIVEQKALVAANHGLSQRNLPKVSTTVNYEIFKTLGNVVGKGIQLPVLDFVQRSLYVAVSNSLLGSHFPSLATFDDFITFDDGAPSLLRKMNFLARPAYRARERLISQFARYIDTAWREEEGGGGSLEGASEVMSDIVRSMKNSELTKDEAARLMSSFFWGSHTNMMRTTTWMVRHLATDSILLSRIQRELQAAVDSKFYDAQSILHMHPRDLDGPEFALLTSFVKEVLRMNMLPTSIRVAVRDTTIASDNGEFIIIRKGEQVLANLYGLHHAPHIHDDPDAFRVDRFLNVSTEEMRQKKTLSTFASGQHMCAGRHFAMHTMRMFVIQLLHFYDIKAAPLSSGVSPSLPPVDRFSFITVTDAAKDIEISIQRRDSVPCDIVGTE</sequence>
<gene>
    <name evidence="8" type="ORF">BDQ12DRAFT_728966</name>
</gene>
<evidence type="ECO:0000256" key="3">
    <source>
        <dbReference type="ARBA" id="ARBA00022617"/>
    </source>
</evidence>
<comment type="similarity">
    <text evidence="2">Belongs to the cytochrome P450 family.</text>
</comment>
<evidence type="ECO:0000256" key="5">
    <source>
        <dbReference type="ARBA" id="ARBA00023004"/>
    </source>
</evidence>
<keyword evidence="7" id="KW-1133">Transmembrane helix</keyword>
<evidence type="ECO:0000256" key="2">
    <source>
        <dbReference type="ARBA" id="ARBA00010617"/>
    </source>
</evidence>
<dbReference type="InterPro" id="IPR001128">
    <property type="entry name" value="Cyt_P450"/>
</dbReference>
<dbReference type="InterPro" id="IPR002403">
    <property type="entry name" value="Cyt_P450_E_grp-IV"/>
</dbReference>
<evidence type="ECO:0000313" key="9">
    <source>
        <dbReference type="Proteomes" id="UP000308652"/>
    </source>
</evidence>
<proteinExistence type="inferred from homology"/>
<dbReference type="InterPro" id="IPR036396">
    <property type="entry name" value="Cyt_P450_sf"/>
</dbReference>
<evidence type="ECO:0000256" key="7">
    <source>
        <dbReference type="SAM" id="Phobius"/>
    </source>
</evidence>
<dbReference type="PANTHER" id="PTHR24304:SF2">
    <property type="entry name" value="24-HYDROXYCHOLESTEROL 7-ALPHA-HYDROXYLASE"/>
    <property type="match status" value="1"/>
</dbReference>
<dbReference type="PANTHER" id="PTHR24304">
    <property type="entry name" value="CYTOCHROME P450 FAMILY 7"/>
    <property type="match status" value="1"/>
</dbReference>
<keyword evidence="4 6" id="KW-0479">Metal-binding</keyword>
<feature type="binding site" description="axial binding residue" evidence="6">
    <location>
        <position position="478"/>
    </location>
    <ligand>
        <name>heme</name>
        <dbReference type="ChEBI" id="CHEBI:30413"/>
    </ligand>
    <ligandPart>
        <name>Fe</name>
        <dbReference type="ChEBI" id="CHEBI:18248"/>
    </ligandPart>
</feature>
<keyword evidence="5 6" id="KW-0408">Iron</keyword>
<dbReference type="GO" id="GO:0008395">
    <property type="term" value="F:steroid hydroxylase activity"/>
    <property type="evidence" value="ECO:0007669"/>
    <property type="project" value="TreeGrafter"/>
</dbReference>
<keyword evidence="7" id="KW-0472">Membrane</keyword>
<dbReference type="InterPro" id="IPR050529">
    <property type="entry name" value="CYP450_sterol_14alpha_dmase"/>
</dbReference>
<dbReference type="AlphaFoldDB" id="A0A5C3LG50"/>
<keyword evidence="7" id="KW-0812">Transmembrane</keyword>
<organism evidence="8 9">
    <name type="scientific">Crucibulum laeve</name>
    <dbReference type="NCBI Taxonomy" id="68775"/>
    <lineage>
        <taxon>Eukaryota</taxon>
        <taxon>Fungi</taxon>
        <taxon>Dikarya</taxon>
        <taxon>Basidiomycota</taxon>
        <taxon>Agaricomycotina</taxon>
        <taxon>Agaricomycetes</taxon>
        <taxon>Agaricomycetidae</taxon>
        <taxon>Agaricales</taxon>
        <taxon>Agaricineae</taxon>
        <taxon>Nidulariaceae</taxon>
        <taxon>Crucibulum</taxon>
    </lineage>
</organism>
<feature type="transmembrane region" description="Helical" evidence="7">
    <location>
        <begin position="42"/>
        <end position="63"/>
    </location>
</feature>
<dbReference type="STRING" id="68775.A0A5C3LG50"/>
<dbReference type="Pfam" id="PF00067">
    <property type="entry name" value="p450"/>
    <property type="match status" value="1"/>
</dbReference>
<keyword evidence="9" id="KW-1185">Reference proteome</keyword>
<evidence type="ECO:0000256" key="1">
    <source>
        <dbReference type="ARBA" id="ARBA00001971"/>
    </source>
</evidence>
<keyword evidence="3 6" id="KW-0349">Heme</keyword>
<dbReference type="GO" id="GO:0020037">
    <property type="term" value="F:heme binding"/>
    <property type="evidence" value="ECO:0007669"/>
    <property type="project" value="InterPro"/>
</dbReference>
<dbReference type="EMBL" id="ML213687">
    <property type="protein sequence ID" value="TFK32094.1"/>
    <property type="molecule type" value="Genomic_DNA"/>
</dbReference>
<dbReference type="OrthoDB" id="3366823at2759"/>
<dbReference type="PRINTS" id="PR00465">
    <property type="entry name" value="EP450IV"/>
</dbReference>
<evidence type="ECO:0000256" key="6">
    <source>
        <dbReference type="PIRSR" id="PIRSR602403-1"/>
    </source>
</evidence>
<protein>
    <submittedName>
        <fullName evidence="8">Cytochrome P450</fullName>
    </submittedName>
</protein>
<dbReference type="Proteomes" id="UP000308652">
    <property type="component" value="Unassembled WGS sequence"/>
</dbReference>
<feature type="transmembrane region" description="Helical" evidence="7">
    <location>
        <begin position="12"/>
        <end position="30"/>
    </location>
</feature>
<accession>A0A5C3LG50</accession>
<reference evidence="8 9" key="1">
    <citation type="journal article" date="2019" name="Nat. Ecol. Evol.">
        <title>Megaphylogeny resolves global patterns of mushroom evolution.</title>
        <authorList>
            <person name="Varga T."/>
            <person name="Krizsan K."/>
            <person name="Foldi C."/>
            <person name="Dima B."/>
            <person name="Sanchez-Garcia M."/>
            <person name="Sanchez-Ramirez S."/>
            <person name="Szollosi G.J."/>
            <person name="Szarkandi J.G."/>
            <person name="Papp V."/>
            <person name="Albert L."/>
            <person name="Andreopoulos W."/>
            <person name="Angelini C."/>
            <person name="Antonin V."/>
            <person name="Barry K.W."/>
            <person name="Bougher N.L."/>
            <person name="Buchanan P."/>
            <person name="Buyck B."/>
            <person name="Bense V."/>
            <person name="Catcheside P."/>
            <person name="Chovatia M."/>
            <person name="Cooper J."/>
            <person name="Damon W."/>
            <person name="Desjardin D."/>
            <person name="Finy P."/>
            <person name="Geml J."/>
            <person name="Haridas S."/>
            <person name="Hughes K."/>
            <person name="Justo A."/>
            <person name="Karasinski D."/>
            <person name="Kautmanova I."/>
            <person name="Kiss B."/>
            <person name="Kocsube S."/>
            <person name="Kotiranta H."/>
            <person name="LaButti K.M."/>
            <person name="Lechner B.E."/>
            <person name="Liimatainen K."/>
            <person name="Lipzen A."/>
            <person name="Lukacs Z."/>
            <person name="Mihaltcheva S."/>
            <person name="Morgado L.N."/>
            <person name="Niskanen T."/>
            <person name="Noordeloos M.E."/>
            <person name="Ohm R.A."/>
            <person name="Ortiz-Santana B."/>
            <person name="Ovrebo C."/>
            <person name="Racz N."/>
            <person name="Riley R."/>
            <person name="Savchenko A."/>
            <person name="Shiryaev A."/>
            <person name="Soop K."/>
            <person name="Spirin V."/>
            <person name="Szebenyi C."/>
            <person name="Tomsovsky M."/>
            <person name="Tulloss R.E."/>
            <person name="Uehling J."/>
            <person name="Grigoriev I.V."/>
            <person name="Vagvolgyi C."/>
            <person name="Papp T."/>
            <person name="Martin F.M."/>
            <person name="Miettinen O."/>
            <person name="Hibbett D.S."/>
            <person name="Nagy L.G."/>
        </authorList>
    </citation>
    <scope>NUCLEOTIDE SEQUENCE [LARGE SCALE GENOMIC DNA]</scope>
    <source>
        <strain evidence="8 9">CBS 166.37</strain>
    </source>
</reference>
<dbReference type="Gene3D" id="1.10.630.10">
    <property type="entry name" value="Cytochrome P450"/>
    <property type="match status" value="1"/>
</dbReference>
<evidence type="ECO:0000256" key="4">
    <source>
        <dbReference type="ARBA" id="ARBA00022723"/>
    </source>
</evidence>
<dbReference type="GO" id="GO:0005506">
    <property type="term" value="F:iron ion binding"/>
    <property type="evidence" value="ECO:0007669"/>
    <property type="project" value="InterPro"/>
</dbReference>
<dbReference type="GO" id="GO:0016705">
    <property type="term" value="F:oxidoreductase activity, acting on paired donors, with incorporation or reduction of molecular oxygen"/>
    <property type="evidence" value="ECO:0007669"/>
    <property type="project" value="InterPro"/>
</dbReference>
<name>A0A5C3LG50_9AGAR</name>